<evidence type="ECO:0000313" key="2">
    <source>
        <dbReference type="Proteomes" id="UP000789342"/>
    </source>
</evidence>
<dbReference type="Proteomes" id="UP000789342">
    <property type="component" value="Unassembled WGS sequence"/>
</dbReference>
<sequence length="171" mass="19850">MTLNQRFETLKNHIQAIAQLLDDEEMVEVYLTIVKITKGGSGEIFSIPGRNRCTEGQIIHDNLRVYLQDLMVEEPSSLTLDLDIPGEEWETQLAYVVGLLLAGNQRTQTNEQILKNYFKMGFTRRTYQLFVEQGTLYLHTVQHITPSILENMHEVDFIEVLLPRARELREE</sequence>
<dbReference type="AlphaFoldDB" id="A0A9N9EXQ6"/>
<feature type="non-terminal residue" evidence="1">
    <location>
        <position position="171"/>
    </location>
</feature>
<name>A0A9N9EXQ6_9GLOM</name>
<gene>
    <name evidence="1" type="ORF">AMORRO_LOCUS11850</name>
</gene>
<comment type="caution">
    <text evidence="1">The sequence shown here is derived from an EMBL/GenBank/DDBJ whole genome shotgun (WGS) entry which is preliminary data.</text>
</comment>
<evidence type="ECO:0000313" key="1">
    <source>
        <dbReference type="EMBL" id="CAG8695949.1"/>
    </source>
</evidence>
<dbReference type="EMBL" id="CAJVPV010016075">
    <property type="protein sequence ID" value="CAG8695949.1"/>
    <property type="molecule type" value="Genomic_DNA"/>
</dbReference>
<keyword evidence="2" id="KW-1185">Reference proteome</keyword>
<organism evidence="1 2">
    <name type="scientific">Acaulospora morrowiae</name>
    <dbReference type="NCBI Taxonomy" id="94023"/>
    <lineage>
        <taxon>Eukaryota</taxon>
        <taxon>Fungi</taxon>
        <taxon>Fungi incertae sedis</taxon>
        <taxon>Mucoromycota</taxon>
        <taxon>Glomeromycotina</taxon>
        <taxon>Glomeromycetes</taxon>
        <taxon>Diversisporales</taxon>
        <taxon>Acaulosporaceae</taxon>
        <taxon>Acaulospora</taxon>
    </lineage>
</organism>
<protein>
    <submittedName>
        <fullName evidence="1">10989_t:CDS:1</fullName>
    </submittedName>
</protein>
<proteinExistence type="predicted"/>
<accession>A0A9N9EXQ6</accession>
<reference evidence="1" key="1">
    <citation type="submission" date="2021-06" db="EMBL/GenBank/DDBJ databases">
        <authorList>
            <person name="Kallberg Y."/>
            <person name="Tangrot J."/>
            <person name="Rosling A."/>
        </authorList>
    </citation>
    <scope>NUCLEOTIDE SEQUENCE</scope>
    <source>
        <strain evidence="1">CL551</strain>
    </source>
</reference>